<dbReference type="STRING" id="159449.B4N89_02320"/>
<protein>
    <recommendedName>
        <fullName evidence="1">Siphovirus-type tail component C-terminal domain-containing protein</fullName>
    </recommendedName>
</protein>
<dbReference type="Proteomes" id="UP000190037">
    <property type="component" value="Unassembled WGS sequence"/>
</dbReference>
<evidence type="ECO:0000259" key="1">
    <source>
        <dbReference type="Pfam" id="PF22768"/>
    </source>
</evidence>
<organism evidence="2 3">
    <name type="scientific">Embleya scabrispora</name>
    <dbReference type="NCBI Taxonomy" id="159449"/>
    <lineage>
        <taxon>Bacteria</taxon>
        <taxon>Bacillati</taxon>
        <taxon>Actinomycetota</taxon>
        <taxon>Actinomycetes</taxon>
        <taxon>Kitasatosporales</taxon>
        <taxon>Streptomycetaceae</taxon>
        <taxon>Embleya</taxon>
    </lineage>
</organism>
<dbReference type="AlphaFoldDB" id="A0A1T3NSQ3"/>
<name>A0A1T3NSQ3_9ACTN</name>
<reference evidence="2 3" key="1">
    <citation type="submission" date="2017-03" db="EMBL/GenBank/DDBJ databases">
        <title>Draft genome sequence of Streptomyces scabrisporus NF3, endophyte isolated from Amphipterygium adstringens.</title>
        <authorList>
            <person name="Vazquez M."/>
            <person name="Ceapa C.D."/>
            <person name="Rodriguez Luna D."/>
            <person name="Sanchez Esquivel S."/>
        </authorList>
    </citation>
    <scope>NUCLEOTIDE SEQUENCE [LARGE SCALE GENOMIC DNA]</scope>
    <source>
        <strain evidence="2 3">NF3</strain>
    </source>
</reference>
<proteinExistence type="predicted"/>
<evidence type="ECO:0000313" key="2">
    <source>
        <dbReference type="EMBL" id="OPC79933.1"/>
    </source>
</evidence>
<dbReference type="Pfam" id="PF22768">
    <property type="entry name" value="SPP1_Dit"/>
    <property type="match status" value="1"/>
</dbReference>
<accession>A0A1T3NSQ3</accession>
<dbReference type="OrthoDB" id="5182475at2"/>
<comment type="caution">
    <text evidence="2">The sequence shown here is derived from an EMBL/GenBank/DDBJ whole genome shotgun (WGS) entry which is preliminary data.</text>
</comment>
<gene>
    <name evidence="2" type="ORF">B4N89_02320</name>
</gene>
<sequence length="293" mass="30860">MFDQQRIGRITWGGLQFGPGSRYHVTEVAGVDDLPALRLQDVARVGDHGDYLGTDYAEPRHPTLSLGLRGDDPDGLRGLVQALKRATGVGATGPLVFVDWGVQVTARLRRRSIPYEAGALWRIGTAALEWVCPDPRVYDVVEQSASTGLPVNEPGIDWGSSPEGLDWGTAPEGLDWGAAGSTGGISVANSGDAATHPTIEFAGPVARPSLTNLATGDVLEYDLLLAAGDVLVVDTAAGTVRLGGQDRLYTITARSVPESAFTLPPGTSDLAFRGDDSGPTGGTVTVRWRSAMW</sequence>
<feature type="domain" description="Siphovirus-type tail component C-terminal" evidence="1">
    <location>
        <begin position="191"/>
        <end position="289"/>
    </location>
</feature>
<dbReference type="InterPro" id="IPR054738">
    <property type="entry name" value="Siphovirus-type_tail_C"/>
</dbReference>
<dbReference type="Gene3D" id="2.60.120.860">
    <property type="match status" value="1"/>
</dbReference>
<dbReference type="EMBL" id="MWQN01000001">
    <property type="protein sequence ID" value="OPC79933.1"/>
    <property type="molecule type" value="Genomic_DNA"/>
</dbReference>
<evidence type="ECO:0000313" key="3">
    <source>
        <dbReference type="Proteomes" id="UP000190037"/>
    </source>
</evidence>
<dbReference type="RefSeq" id="WP_078974200.1">
    <property type="nucleotide sequence ID" value="NZ_MWQN01000001.1"/>
</dbReference>
<keyword evidence="3" id="KW-1185">Reference proteome</keyword>